<dbReference type="Gene3D" id="3.10.580.10">
    <property type="entry name" value="CBS-domain"/>
    <property type="match status" value="1"/>
</dbReference>
<sequence length="198" mass="21909">MLSEFHPLPRHRLDAGAGLVRPDRHAYQQPRLTDPALVVMTDLRVVPPATVGPAVPLDQAHQQMMRRGVRLLFVVDGDERLLGLITASDILGEKPLQYIEQRGGTRRDIPVHDIMTPHDALEALTLADVLAARVGDIVATLQACGRQHALVVEQEERSSWQQVRGLFSSTQIARQLGMEIPLARKAQTFAELEAELGK</sequence>
<keyword evidence="4" id="KW-1185">Reference proteome</keyword>
<reference evidence="3 4" key="1">
    <citation type="submission" date="2024-02" db="EMBL/GenBank/DDBJ databases">
        <title>New thermophilic sulfur-oxidizing bacteria from a hot springs of the Uzon caldera (Kamchatka, Russia).</title>
        <authorList>
            <person name="Dukat A.M."/>
            <person name="Elcheninov A.G."/>
            <person name="Frolov E.N."/>
        </authorList>
    </citation>
    <scope>NUCLEOTIDE SEQUENCE [LARGE SCALE GENOMIC DNA]</scope>
    <source>
        <strain evidence="3 4">AK1</strain>
    </source>
</reference>
<dbReference type="SUPFAM" id="SSF54631">
    <property type="entry name" value="CBS-domain pair"/>
    <property type="match status" value="1"/>
</dbReference>
<dbReference type="Proteomes" id="UP001482231">
    <property type="component" value="Unassembled WGS sequence"/>
</dbReference>
<gene>
    <name evidence="3" type="ORF">V6E02_08340</name>
</gene>
<dbReference type="SMART" id="SM00116">
    <property type="entry name" value="CBS"/>
    <property type="match status" value="1"/>
</dbReference>
<evidence type="ECO:0000259" key="2">
    <source>
        <dbReference type="PROSITE" id="PS51371"/>
    </source>
</evidence>
<dbReference type="EMBL" id="JBAJEX010000006">
    <property type="protein sequence ID" value="MEO1767218.1"/>
    <property type="molecule type" value="Genomic_DNA"/>
</dbReference>
<feature type="domain" description="CBS" evidence="2">
    <location>
        <begin position="40"/>
        <end position="101"/>
    </location>
</feature>
<dbReference type="Pfam" id="PF00571">
    <property type="entry name" value="CBS"/>
    <property type="match status" value="1"/>
</dbReference>
<accession>A0ABV0EHR5</accession>
<name>A0ABV0EHR5_9BURK</name>
<organism evidence="3 4">
    <name type="scientific">Thiobacter aerophilum</name>
    <dbReference type="NCBI Taxonomy" id="3121275"/>
    <lineage>
        <taxon>Bacteria</taxon>
        <taxon>Pseudomonadati</taxon>
        <taxon>Pseudomonadota</taxon>
        <taxon>Betaproteobacteria</taxon>
        <taxon>Burkholderiales</taxon>
        <taxon>Thiobacteraceae</taxon>
        <taxon>Thiobacter</taxon>
    </lineage>
</organism>
<dbReference type="PROSITE" id="PS51371">
    <property type="entry name" value="CBS"/>
    <property type="match status" value="1"/>
</dbReference>
<evidence type="ECO:0000313" key="4">
    <source>
        <dbReference type="Proteomes" id="UP001482231"/>
    </source>
</evidence>
<comment type="caution">
    <text evidence="3">The sequence shown here is derived from an EMBL/GenBank/DDBJ whole genome shotgun (WGS) entry which is preliminary data.</text>
</comment>
<dbReference type="RefSeq" id="WP_347308332.1">
    <property type="nucleotide sequence ID" value="NZ_JBAJEX010000006.1"/>
</dbReference>
<dbReference type="CDD" id="cd04640">
    <property type="entry name" value="CBS_pair_proteobact"/>
    <property type="match status" value="1"/>
</dbReference>
<dbReference type="InterPro" id="IPR046342">
    <property type="entry name" value="CBS_dom_sf"/>
</dbReference>
<evidence type="ECO:0000256" key="1">
    <source>
        <dbReference type="PROSITE-ProRule" id="PRU00703"/>
    </source>
</evidence>
<dbReference type="InterPro" id="IPR000644">
    <property type="entry name" value="CBS_dom"/>
</dbReference>
<protein>
    <submittedName>
        <fullName evidence="3">CBS domain-containing protein</fullName>
    </submittedName>
</protein>
<proteinExistence type="predicted"/>
<evidence type="ECO:0000313" key="3">
    <source>
        <dbReference type="EMBL" id="MEO1767218.1"/>
    </source>
</evidence>
<keyword evidence="1" id="KW-0129">CBS domain</keyword>